<evidence type="ECO:0000256" key="9">
    <source>
        <dbReference type="ARBA" id="ARBA00022516"/>
    </source>
</evidence>
<keyword evidence="14" id="KW-0443">Lipid metabolism</keyword>
<sequence>MFRQRLLTVLILAPLVLFIIYYAKSWVFISLVALLLVACGLEWLVLIPVNQLWLKIIFIVLLLGAAWVSHFIFYYELVASIVLWVAIFIAILHFPKSQRVWGRSWIVFLAGLFLLPLFAQSIVKIYDAPQGKDLIVYLLFLIWAADIGAYLVGKQWGKHKLIPLVSPGKTVEGALGGFTLSMLIALGGYFYFQPKWLVNWFLIAVITTLISMIGDLSISMLKRRTNIKDTGHLLPGHGGILDRLDSLIAASSLFYSGLAFLNPGL</sequence>
<evidence type="ECO:0000256" key="3">
    <source>
        <dbReference type="ARBA" id="ARBA00005119"/>
    </source>
</evidence>
<dbReference type="EC" id="2.7.7.41" evidence="6 18"/>
<evidence type="ECO:0000256" key="10">
    <source>
        <dbReference type="ARBA" id="ARBA00022679"/>
    </source>
</evidence>
<evidence type="ECO:0000256" key="14">
    <source>
        <dbReference type="ARBA" id="ARBA00023098"/>
    </source>
</evidence>
<dbReference type="InterPro" id="IPR000374">
    <property type="entry name" value="PC_trans"/>
</dbReference>
<dbReference type="PATRIC" id="fig|466.6.peg.3083"/>
<evidence type="ECO:0000256" key="1">
    <source>
        <dbReference type="ARBA" id="ARBA00001698"/>
    </source>
</evidence>
<evidence type="ECO:0000256" key="6">
    <source>
        <dbReference type="ARBA" id="ARBA00012487"/>
    </source>
</evidence>
<keyword evidence="16" id="KW-0594">Phospholipid biosynthesis</keyword>
<dbReference type="GO" id="GO:0016024">
    <property type="term" value="P:CDP-diacylglycerol biosynthetic process"/>
    <property type="evidence" value="ECO:0007669"/>
    <property type="project" value="UniProtKB-UniPathway"/>
</dbReference>
<dbReference type="UniPathway" id="UPA00557">
    <property type="reaction ID" value="UER00614"/>
</dbReference>
<feature type="transmembrane region" description="Helical" evidence="19">
    <location>
        <begin position="28"/>
        <end position="45"/>
    </location>
</feature>
<dbReference type="GO" id="GO:0005886">
    <property type="term" value="C:plasma membrane"/>
    <property type="evidence" value="ECO:0007669"/>
    <property type="project" value="UniProtKB-SubCell"/>
</dbReference>
<keyword evidence="15 19" id="KW-0472">Membrane</keyword>
<keyword evidence="10 18" id="KW-0808">Transferase</keyword>
<evidence type="ECO:0000256" key="2">
    <source>
        <dbReference type="ARBA" id="ARBA00004651"/>
    </source>
</evidence>
<evidence type="ECO:0000256" key="12">
    <source>
        <dbReference type="ARBA" id="ARBA00022695"/>
    </source>
</evidence>
<feature type="transmembrane region" description="Helical" evidence="19">
    <location>
        <begin position="198"/>
        <end position="218"/>
    </location>
</feature>
<dbReference type="STRING" id="466.Lmac_2877"/>
<comment type="pathway">
    <text evidence="3 18">Phospholipid metabolism; CDP-diacylglycerol biosynthesis; CDP-diacylglycerol from sn-glycerol 3-phosphate: step 3/3.</text>
</comment>
<evidence type="ECO:0000256" key="17">
    <source>
        <dbReference type="ARBA" id="ARBA00023264"/>
    </source>
</evidence>
<dbReference type="PROSITE" id="PS01315">
    <property type="entry name" value="CDS"/>
    <property type="match status" value="1"/>
</dbReference>
<dbReference type="GO" id="GO:0004605">
    <property type="term" value="F:phosphatidate cytidylyltransferase activity"/>
    <property type="evidence" value="ECO:0007669"/>
    <property type="project" value="UniProtKB-EC"/>
</dbReference>
<feature type="transmembrane region" description="Helical" evidence="19">
    <location>
        <begin position="104"/>
        <end position="122"/>
    </location>
</feature>
<organism evidence="20 21">
    <name type="scientific">Legionella maceachernii</name>
    <dbReference type="NCBI Taxonomy" id="466"/>
    <lineage>
        <taxon>Bacteria</taxon>
        <taxon>Pseudomonadati</taxon>
        <taxon>Pseudomonadota</taxon>
        <taxon>Gammaproteobacteria</taxon>
        <taxon>Legionellales</taxon>
        <taxon>Legionellaceae</taxon>
        <taxon>Legionella</taxon>
    </lineage>
</organism>
<reference evidence="20 21" key="1">
    <citation type="submission" date="2015-11" db="EMBL/GenBank/DDBJ databases">
        <title>Genomic analysis of 38 Legionella species identifies large and diverse effector repertoires.</title>
        <authorList>
            <person name="Burstein D."/>
            <person name="Amaro F."/>
            <person name="Zusman T."/>
            <person name="Lifshitz Z."/>
            <person name="Cohen O."/>
            <person name="Gilbert J.A."/>
            <person name="Pupko T."/>
            <person name="Shuman H.A."/>
            <person name="Segal G."/>
        </authorList>
    </citation>
    <scope>NUCLEOTIDE SEQUENCE [LARGE SCALE GENOMIC DNA]</scope>
    <source>
        <strain evidence="20 21">PX-1-G2-E2</strain>
    </source>
</reference>
<dbReference type="EMBL" id="LNYL01000051">
    <property type="protein sequence ID" value="KTD24004.1"/>
    <property type="molecule type" value="Genomic_DNA"/>
</dbReference>
<evidence type="ECO:0000256" key="7">
    <source>
        <dbReference type="ARBA" id="ARBA00019373"/>
    </source>
</evidence>
<keyword evidence="13 19" id="KW-1133">Transmembrane helix</keyword>
<dbReference type="Proteomes" id="UP000054908">
    <property type="component" value="Unassembled WGS sequence"/>
</dbReference>
<evidence type="ECO:0000256" key="13">
    <source>
        <dbReference type="ARBA" id="ARBA00022989"/>
    </source>
</evidence>
<evidence type="ECO:0000256" key="19">
    <source>
        <dbReference type="SAM" id="Phobius"/>
    </source>
</evidence>
<evidence type="ECO:0000256" key="16">
    <source>
        <dbReference type="ARBA" id="ARBA00023209"/>
    </source>
</evidence>
<evidence type="ECO:0000256" key="15">
    <source>
        <dbReference type="ARBA" id="ARBA00023136"/>
    </source>
</evidence>
<dbReference type="RefSeq" id="WP_058453556.1">
    <property type="nucleotide sequence ID" value="NZ_CAAAIB010000008.1"/>
</dbReference>
<feature type="transmembrane region" description="Helical" evidence="19">
    <location>
        <begin position="74"/>
        <end position="92"/>
    </location>
</feature>
<comment type="similarity">
    <text evidence="5 18">Belongs to the CDS family.</text>
</comment>
<dbReference type="PANTHER" id="PTHR46382:SF1">
    <property type="entry name" value="PHOSPHATIDATE CYTIDYLYLTRANSFERASE"/>
    <property type="match status" value="1"/>
</dbReference>
<keyword evidence="8" id="KW-1003">Cell membrane</keyword>
<name>A0A0W0VUM7_9GAMM</name>
<dbReference type="PANTHER" id="PTHR46382">
    <property type="entry name" value="PHOSPHATIDATE CYTIDYLYLTRANSFERASE"/>
    <property type="match status" value="1"/>
</dbReference>
<dbReference type="OrthoDB" id="9799199at2"/>
<feature type="transmembrane region" description="Helical" evidence="19">
    <location>
        <begin position="52"/>
        <end position="68"/>
    </location>
</feature>
<evidence type="ECO:0000313" key="20">
    <source>
        <dbReference type="EMBL" id="KTD24004.1"/>
    </source>
</evidence>
<comment type="caution">
    <text evidence="20">The sequence shown here is derived from an EMBL/GenBank/DDBJ whole genome shotgun (WGS) entry which is preliminary data.</text>
</comment>
<comment type="pathway">
    <text evidence="4">Lipid metabolism.</text>
</comment>
<gene>
    <name evidence="20" type="ORF">Lmac_2877</name>
</gene>
<keyword evidence="11 18" id="KW-0812">Transmembrane</keyword>
<comment type="catalytic activity">
    <reaction evidence="1 18">
        <text>a 1,2-diacyl-sn-glycero-3-phosphate + CTP + H(+) = a CDP-1,2-diacyl-sn-glycerol + diphosphate</text>
        <dbReference type="Rhea" id="RHEA:16229"/>
        <dbReference type="ChEBI" id="CHEBI:15378"/>
        <dbReference type="ChEBI" id="CHEBI:33019"/>
        <dbReference type="ChEBI" id="CHEBI:37563"/>
        <dbReference type="ChEBI" id="CHEBI:58332"/>
        <dbReference type="ChEBI" id="CHEBI:58608"/>
        <dbReference type="EC" id="2.7.7.41"/>
    </reaction>
</comment>
<accession>A0A0W0VUM7</accession>
<feature type="transmembrane region" description="Helical" evidence="19">
    <location>
        <begin position="173"/>
        <end position="192"/>
    </location>
</feature>
<keyword evidence="21" id="KW-1185">Reference proteome</keyword>
<comment type="subcellular location">
    <subcellularLocation>
        <location evidence="2">Cell membrane</location>
        <topology evidence="2">Multi-pass membrane protein</topology>
    </subcellularLocation>
</comment>
<evidence type="ECO:0000256" key="11">
    <source>
        <dbReference type="ARBA" id="ARBA00022692"/>
    </source>
</evidence>
<evidence type="ECO:0000256" key="5">
    <source>
        <dbReference type="ARBA" id="ARBA00010185"/>
    </source>
</evidence>
<keyword evidence="17" id="KW-1208">Phospholipid metabolism</keyword>
<evidence type="ECO:0000256" key="4">
    <source>
        <dbReference type="ARBA" id="ARBA00005189"/>
    </source>
</evidence>
<protein>
    <recommendedName>
        <fullName evidence="7 18">Phosphatidate cytidylyltransferase</fullName>
        <ecNumber evidence="6 18">2.7.7.41</ecNumber>
    </recommendedName>
</protein>
<dbReference type="Pfam" id="PF01148">
    <property type="entry name" value="CTP_transf_1"/>
    <property type="match status" value="1"/>
</dbReference>
<evidence type="ECO:0000313" key="21">
    <source>
        <dbReference type="Proteomes" id="UP000054908"/>
    </source>
</evidence>
<feature type="transmembrane region" description="Helical" evidence="19">
    <location>
        <begin position="134"/>
        <end position="152"/>
    </location>
</feature>
<keyword evidence="12 18" id="KW-0548">Nucleotidyltransferase</keyword>
<keyword evidence="9" id="KW-0444">Lipid biosynthesis</keyword>
<evidence type="ECO:0000256" key="8">
    <source>
        <dbReference type="ARBA" id="ARBA00022475"/>
    </source>
</evidence>
<proteinExistence type="inferred from homology"/>
<evidence type="ECO:0000256" key="18">
    <source>
        <dbReference type="RuleBase" id="RU003938"/>
    </source>
</evidence>
<dbReference type="AlphaFoldDB" id="A0A0W0VUM7"/>